<dbReference type="CDD" id="cd06558">
    <property type="entry name" value="crotonase-like"/>
    <property type="match status" value="1"/>
</dbReference>
<comment type="similarity">
    <text evidence="1 2">Belongs to the enoyl-CoA hydratase/isomerase family.</text>
</comment>
<dbReference type="Gene3D" id="3.90.226.10">
    <property type="entry name" value="2-enoyl-CoA Hydratase, Chain A, domain 1"/>
    <property type="match status" value="1"/>
</dbReference>
<dbReference type="GO" id="GO:0005777">
    <property type="term" value="C:peroxisome"/>
    <property type="evidence" value="ECO:0007669"/>
    <property type="project" value="TreeGrafter"/>
</dbReference>
<name>A0A427XUH3_9TREE</name>
<dbReference type="Proteomes" id="UP000279236">
    <property type="component" value="Unassembled WGS sequence"/>
</dbReference>
<sequence length="255" mass="28037">MRYEKLAVSRPRPDVWMLTLNSPPDNRFTVRVLAELSAGLDQVEGEWRLANKGREPSKKSGGAIVIASALAKFFSNGYEPDIVHGPGFITDTAYPPLYRVLSFPLVTIAAIEGHAFAGGCLLAMCCDFRIMGTGKAWISMNEVFAGMPLSYAVAAIVSTRVDKRLYRDITLGKRWTAYEARDVGIIDEVVDNSVDSRAVIDRAVALGEEKAPLVASGAWDSIKISEHGESGKLPLNPEEQAKRFWGKMEKKKAYL</sequence>
<dbReference type="PANTHER" id="PTHR11941">
    <property type="entry name" value="ENOYL-COA HYDRATASE-RELATED"/>
    <property type="match status" value="1"/>
</dbReference>
<evidence type="ECO:0000256" key="2">
    <source>
        <dbReference type="RuleBase" id="RU003707"/>
    </source>
</evidence>
<comment type="caution">
    <text evidence="3">The sequence shown here is derived from an EMBL/GenBank/DDBJ whole genome shotgun (WGS) entry which is preliminary data.</text>
</comment>
<dbReference type="InterPro" id="IPR018376">
    <property type="entry name" value="Enoyl-CoA_hyd/isom_CS"/>
</dbReference>
<evidence type="ECO:0000256" key="1">
    <source>
        <dbReference type="ARBA" id="ARBA00005254"/>
    </source>
</evidence>
<proteinExistence type="inferred from homology"/>
<dbReference type="GeneID" id="39591902"/>
<evidence type="ECO:0000313" key="4">
    <source>
        <dbReference type="Proteomes" id="UP000279236"/>
    </source>
</evidence>
<dbReference type="SUPFAM" id="SSF52096">
    <property type="entry name" value="ClpP/crotonase"/>
    <property type="match status" value="1"/>
</dbReference>
<protein>
    <submittedName>
        <fullName evidence="3">Uncharacterized protein</fullName>
    </submittedName>
</protein>
<dbReference type="EMBL" id="RSCE01000005">
    <property type="protein sequence ID" value="RSH82391.1"/>
    <property type="molecule type" value="Genomic_DNA"/>
</dbReference>
<accession>A0A427XUH3</accession>
<evidence type="ECO:0000313" key="3">
    <source>
        <dbReference type="EMBL" id="RSH82391.1"/>
    </source>
</evidence>
<dbReference type="GO" id="GO:0006635">
    <property type="term" value="P:fatty acid beta-oxidation"/>
    <property type="evidence" value="ECO:0007669"/>
    <property type="project" value="TreeGrafter"/>
</dbReference>
<dbReference type="InterPro" id="IPR029045">
    <property type="entry name" value="ClpP/crotonase-like_dom_sf"/>
</dbReference>
<dbReference type="OrthoDB" id="1696280at2759"/>
<dbReference type="AlphaFoldDB" id="A0A427XUH3"/>
<dbReference type="RefSeq" id="XP_028476623.1">
    <property type="nucleotide sequence ID" value="XM_028622730.1"/>
</dbReference>
<dbReference type="PANTHER" id="PTHR11941:SF75">
    <property type="entry name" value="ENOYL-COA HYDRATASE_ISOMERASE FAMILY PROTEIN"/>
    <property type="match status" value="1"/>
</dbReference>
<dbReference type="PROSITE" id="PS00166">
    <property type="entry name" value="ENOYL_COA_HYDRATASE"/>
    <property type="match status" value="1"/>
</dbReference>
<reference evidence="3 4" key="1">
    <citation type="submission" date="2018-11" db="EMBL/GenBank/DDBJ databases">
        <title>Genome sequence of Apiotrichum porosum DSM 27194.</title>
        <authorList>
            <person name="Aliyu H."/>
            <person name="Gorte O."/>
            <person name="Ochsenreither K."/>
        </authorList>
    </citation>
    <scope>NUCLEOTIDE SEQUENCE [LARGE SCALE GENOMIC DNA]</scope>
    <source>
        <strain evidence="3 4">DSM 27194</strain>
    </source>
</reference>
<organism evidence="3 4">
    <name type="scientific">Apiotrichum porosum</name>
    <dbReference type="NCBI Taxonomy" id="105984"/>
    <lineage>
        <taxon>Eukaryota</taxon>
        <taxon>Fungi</taxon>
        <taxon>Dikarya</taxon>
        <taxon>Basidiomycota</taxon>
        <taxon>Agaricomycotina</taxon>
        <taxon>Tremellomycetes</taxon>
        <taxon>Trichosporonales</taxon>
        <taxon>Trichosporonaceae</taxon>
        <taxon>Apiotrichum</taxon>
    </lineage>
</organism>
<dbReference type="Pfam" id="PF00378">
    <property type="entry name" value="ECH_1"/>
    <property type="match status" value="1"/>
</dbReference>
<keyword evidence="4" id="KW-1185">Reference proteome</keyword>
<dbReference type="InterPro" id="IPR001753">
    <property type="entry name" value="Enoyl-CoA_hydra/iso"/>
</dbReference>
<dbReference type="GO" id="GO:0004165">
    <property type="term" value="F:delta(3)-delta(2)-enoyl-CoA isomerase activity"/>
    <property type="evidence" value="ECO:0007669"/>
    <property type="project" value="TreeGrafter"/>
</dbReference>
<dbReference type="STRING" id="105984.A0A427XUH3"/>
<gene>
    <name evidence="3" type="ORF">EHS24_007359</name>
</gene>